<dbReference type="RefSeq" id="WP_166949437.1">
    <property type="nucleotide sequence ID" value="NZ_JAASQI010000002.1"/>
</dbReference>
<dbReference type="EMBL" id="JAASQI010000002">
    <property type="protein sequence ID" value="NIJ57172.1"/>
    <property type="molecule type" value="Genomic_DNA"/>
</dbReference>
<name>A0ABX0UW37_9HYPH</name>
<comment type="caution">
    <text evidence="1">The sequence shown here is derived from an EMBL/GenBank/DDBJ whole genome shotgun (WGS) entry which is preliminary data.</text>
</comment>
<gene>
    <name evidence="1" type="ORF">FHS82_000998</name>
</gene>
<sequence>MSDLAALRSLLARVEAAEGPDRELDRDIAISFGRPWDYAADWGGWGYGADGMRIEKPVAQPYTASIDAVVALIDRALPERSWSISLHRTGSTTLVATGTWETARMARTEVRTQLTETTPPLKALIAKEEGRG</sequence>
<evidence type="ECO:0000313" key="2">
    <source>
        <dbReference type="Proteomes" id="UP001429580"/>
    </source>
</evidence>
<reference evidence="1 2" key="1">
    <citation type="submission" date="2020-03" db="EMBL/GenBank/DDBJ databases">
        <title>Genomic Encyclopedia of Type Strains, Phase IV (KMG-IV): sequencing the most valuable type-strain genomes for metagenomic binning, comparative biology and taxonomic classification.</title>
        <authorList>
            <person name="Goeker M."/>
        </authorList>
    </citation>
    <scope>NUCLEOTIDE SEQUENCE [LARGE SCALE GENOMIC DNA]</scope>
    <source>
        <strain evidence="1 2">DSM 103870</strain>
    </source>
</reference>
<dbReference type="Proteomes" id="UP001429580">
    <property type="component" value="Unassembled WGS sequence"/>
</dbReference>
<protein>
    <submittedName>
        <fullName evidence="1">Uncharacterized protein</fullName>
    </submittedName>
</protein>
<organism evidence="1 2">
    <name type="scientific">Pseudochelatococcus lubricantis</name>
    <dbReference type="NCBI Taxonomy" id="1538102"/>
    <lineage>
        <taxon>Bacteria</taxon>
        <taxon>Pseudomonadati</taxon>
        <taxon>Pseudomonadota</taxon>
        <taxon>Alphaproteobacteria</taxon>
        <taxon>Hyphomicrobiales</taxon>
        <taxon>Chelatococcaceae</taxon>
        <taxon>Pseudochelatococcus</taxon>
    </lineage>
</organism>
<keyword evidence="2" id="KW-1185">Reference proteome</keyword>
<proteinExistence type="predicted"/>
<evidence type="ECO:0000313" key="1">
    <source>
        <dbReference type="EMBL" id="NIJ57172.1"/>
    </source>
</evidence>
<accession>A0ABX0UW37</accession>